<accession>A0AAU9VVS7</accession>
<keyword evidence="2" id="KW-1185">Reference proteome</keyword>
<sequence>MADPSPPSSLDLLGDGFCTCSSVLLIVGDGVRLKDTMNSESRYLKEPKFRGNRLQGKMVKLDRIIDIRQRRKKEYEERPGGFHQIFATALTVLTVGFIPRKKVYKFPITFGNQVLESEKTQKDGKREEKEATNVTQEFKGSNSFWNKFAMFKRYQGPGCGILKSVDQELREQNNTASFEGTKKLDLKRLVIENGLSAVKESCHDNIGVDAGAAVDVTARFKGVSAAVGHGFAVRVDDDDAVVDYGPAGVDDGAVAIDDLGVVADDVDAVVDGAAADVNDVPSVANEIIAEMNAVVVSAIDIIAAGINMVKNIARLDATHAVETLREGFLETLVNVVDVGADGFDEIMAAANEVEGADMVRAVVATAFNVYVDIYDRIFQACLDFVATGVNGFIDSGNRLVASSFQQVPFLVHNFLADMAEVCAAGVDGYVAPGSYRIVPYMIDREGVLVDDGTVPALHPVLAGVLPDRPGTTDPSVFIHFGYGTVYAVLASEHFARHRNPKFLAAAALSVFIGFGVLALEAYGNELDESDLQIEELMQLWIEDHDNNNFDESEDEGFYEE</sequence>
<organism evidence="1 2">
    <name type="scientific">Pocillopora meandrina</name>
    <dbReference type="NCBI Taxonomy" id="46732"/>
    <lineage>
        <taxon>Eukaryota</taxon>
        <taxon>Metazoa</taxon>
        <taxon>Cnidaria</taxon>
        <taxon>Anthozoa</taxon>
        <taxon>Hexacorallia</taxon>
        <taxon>Scleractinia</taxon>
        <taxon>Astrocoeniina</taxon>
        <taxon>Pocilloporidae</taxon>
        <taxon>Pocillopora</taxon>
    </lineage>
</organism>
<dbReference type="AlphaFoldDB" id="A0AAU9VVS7"/>
<comment type="caution">
    <text evidence="1">The sequence shown here is derived from an EMBL/GenBank/DDBJ whole genome shotgun (WGS) entry which is preliminary data.</text>
</comment>
<evidence type="ECO:0000313" key="1">
    <source>
        <dbReference type="EMBL" id="CAH3039466.1"/>
    </source>
</evidence>
<dbReference type="Proteomes" id="UP001159428">
    <property type="component" value="Unassembled WGS sequence"/>
</dbReference>
<gene>
    <name evidence="1" type="ORF">PMEA_00026150</name>
</gene>
<name>A0AAU9VVS7_9CNID</name>
<dbReference type="EMBL" id="CALNXJ010000005">
    <property type="protein sequence ID" value="CAH3039466.1"/>
    <property type="molecule type" value="Genomic_DNA"/>
</dbReference>
<proteinExistence type="predicted"/>
<protein>
    <submittedName>
        <fullName evidence="1">Uncharacterized protein</fullName>
    </submittedName>
</protein>
<reference evidence="1 2" key="1">
    <citation type="submission" date="2022-05" db="EMBL/GenBank/DDBJ databases">
        <authorList>
            <consortium name="Genoscope - CEA"/>
            <person name="William W."/>
        </authorList>
    </citation>
    <scope>NUCLEOTIDE SEQUENCE [LARGE SCALE GENOMIC DNA]</scope>
</reference>
<evidence type="ECO:0000313" key="2">
    <source>
        <dbReference type="Proteomes" id="UP001159428"/>
    </source>
</evidence>